<evidence type="ECO:0000313" key="2">
    <source>
        <dbReference type="EMBL" id="RXK81988.1"/>
    </source>
</evidence>
<dbReference type="AlphaFoldDB" id="A0A4Q1D278"/>
<reference evidence="2 3" key="1">
    <citation type="submission" date="2019-01" db="EMBL/GenBank/DDBJ databases">
        <title>Filimonas sp. strain TTM-71.</title>
        <authorList>
            <person name="Chen W.-M."/>
        </authorList>
    </citation>
    <scope>NUCLEOTIDE SEQUENCE [LARGE SCALE GENOMIC DNA]</scope>
    <source>
        <strain evidence="2 3">TTM-71</strain>
    </source>
</reference>
<gene>
    <name evidence="2" type="ORF">ESB13_17880</name>
</gene>
<comment type="caution">
    <text evidence="2">The sequence shown here is derived from an EMBL/GenBank/DDBJ whole genome shotgun (WGS) entry which is preliminary data.</text>
</comment>
<protein>
    <submittedName>
        <fullName evidence="2">Conjugal transfer protein TraI</fullName>
    </submittedName>
</protein>
<proteinExistence type="predicted"/>
<evidence type="ECO:0000256" key="1">
    <source>
        <dbReference type="SAM" id="SignalP"/>
    </source>
</evidence>
<organism evidence="2 3">
    <name type="scientific">Filimonas effusa</name>
    <dbReference type="NCBI Taxonomy" id="2508721"/>
    <lineage>
        <taxon>Bacteria</taxon>
        <taxon>Pseudomonadati</taxon>
        <taxon>Bacteroidota</taxon>
        <taxon>Chitinophagia</taxon>
        <taxon>Chitinophagales</taxon>
        <taxon>Chitinophagaceae</taxon>
        <taxon>Filimonas</taxon>
    </lineage>
</organism>
<feature type="signal peptide" evidence="1">
    <location>
        <begin position="1"/>
        <end position="19"/>
    </location>
</feature>
<dbReference type="EMBL" id="SDHZ01000003">
    <property type="protein sequence ID" value="RXK81988.1"/>
    <property type="molecule type" value="Genomic_DNA"/>
</dbReference>
<dbReference type="OrthoDB" id="793529at2"/>
<accession>A0A4Q1D278</accession>
<name>A0A4Q1D278_9BACT</name>
<keyword evidence="3" id="KW-1185">Reference proteome</keyword>
<evidence type="ECO:0000313" key="3">
    <source>
        <dbReference type="Proteomes" id="UP000290545"/>
    </source>
</evidence>
<sequence length="226" mass="26038">MMKKSLLIGLCLCVLFTVAPTQKSHAIVWVVVKAAAKKVIKAIDLQVQRLQNKTIGLQNAQKVIENTLSKLKLDEISGWVNKQKELYQTYYDELVKVKNVITYYQEIRVIIQKQVDMVNEYREAYNLFRNDTHFTPDDIAHMGEVYDGILSQSAQNLKSINLVINSFFTQMNDAARLELIHEAGAAIDENYNDLRRYNSANKAKALNRARDENDLLALRRLYEIID</sequence>
<feature type="chain" id="PRO_5020984250" evidence="1">
    <location>
        <begin position="20"/>
        <end position="226"/>
    </location>
</feature>
<dbReference type="Proteomes" id="UP000290545">
    <property type="component" value="Unassembled WGS sequence"/>
</dbReference>
<keyword evidence="1" id="KW-0732">Signal</keyword>